<dbReference type="InterPro" id="IPR036034">
    <property type="entry name" value="PDZ_sf"/>
</dbReference>
<dbReference type="GO" id="GO:0005737">
    <property type="term" value="C:cytoplasm"/>
    <property type="evidence" value="ECO:0007669"/>
    <property type="project" value="UniProtKB-SubCell"/>
</dbReference>
<dbReference type="PROSITE" id="PS50106">
    <property type="entry name" value="PDZ"/>
    <property type="match status" value="1"/>
</dbReference>
<evidence type="ECO:0000313" key="5">
    <source>
        <dbReference type="EMBL" id="KAL2102927.1"/>
    </source>
</evidence>
<feature type="region of interest" description="Disordered" evidence="3">
    <location>
        <begin position="24"/>
        <end position="53"/>
    </location>
</feature>
<feature type="region of interest" description="Disordered" evidence="3">
    <location>
        <begin position="253"/>
        <end position="340"/>
    </location>
</feature>
<dbReference type="Gene3D" id="2.30.42.10">
    <property type="match status" value="1"/>
</dbReference>
<dbReference type="Pfam" id="PF00595">
    <property type="entry name" value="PDZ"/>
    <property type="match status" value="1"/>
</dbReference>
<organism evidence="5 6">
    <name type="scientific">Coilia grayii</name>
    <name type="common">Gray's grenadier anchovy</name>
    <dbReference type="NCBI Taxonomy" id="363190"/>
    <lineage>
        <taxon>Eukaryota</taxon>
        <taxon>Metazoa</taxon>
        <taxon>Chordata</taxon>
        <taxon>Craniata</taxon>
        <taxon>Vertebrata</taxon>
        <taxon>Euteleostomi</taxon>
        <taxon>Actinopterygii</taxon>
        <taxon>Neopterygii</taxon>
        <taxon>Teleostei</taxon>
        <taxon>Clupei</taxon>
        <taxon>Clupeiformes</taxon>
        <taxon>Clupeoidei</taxon>
        <taxon>Engraulidae</taxon>
        <taxon>Coilinae</taxon>
        <taxon>Coilia</taxon>
    </lineage>
</organism>
<proteinExistence type="predicted"/>
<feature type="domain" description="PDZ" evidence="4">
    <location>
        <begin position="73"/>
        <end position="157"/>
    </location>
</feature>
<dbReference type="InterPro" id="IPR052122">
    <property type="entry name" value="Intracell_Traff_Signaling_Reg"/>
</dbReference>
<name>A0ABD1KUU7_9TELE</name>
<keyword evidence="2" id="KW-0963">Cytoplasm</keyword>
<evidence type="ECO:0000256" key="1">
    <source>
        <dbReference type="ARBA" id="ARBA00004496"/>
    </source>
</evidence>
<dbReference type="SUPFAM" id="SSF50156">
    <property type="entry name" value="PDZ domain-like"/>
    <property type="match status" value="1"/>
</dbReference>
<feature type="compositionally biased region" description="Polar residues" evidence="3">
    <location>
        <begin position="312"/>
        <end position="321"/>
    </location>
</feature>
<keyword evidence="6" id="KW-1185">Reference proteome</keyword>
<dbReference type="EMBL" id="JBHFQA010000002">
    <property type="protein sequence ID" value="KAL2102927.1"/>
    <property type="molecule type" value="Genomic_DNA"/>
</dbReference>
<comment type="subcellular location">
    <subcellularLocation>
        <location evidence="1">Cytoplasm</location>
    </subcellularLocation>
</comment>
<evidence type="ECO:0000256" key="3">
    <source>
        <dbReference type="SAM" id="MobiDB-lite"/>
    </source>
</evidence>
<protein>
    <recommendedName>
        <fullName evidence="4">PDZ domain-containing protein</fullName>
    </recommendedName>
</protein>
<accession>A0ABD1KUU7</accession>
<sequence>MMTRRPGRSFRQLVKRGTTVRDSLWGKLTSQHRHAGHGYKTPGDDKSNTNKGQDLKAALSEPPLSCLASLRRSLVLEKEDHETFGFEITCNDSSAEDLRVAVSSVEPHSPAGIAGMKPGDVLVSVNDVSVSECPHQQISDTILNSGSIIRLETISAVMAKQVELKRKLWQLQCRLEEKRGELYSLAARERHLTGGKLGKCSLGESTMSLISFPDDNGSSGRGSSGSRLSACGSVSAGSLCSAFEDLSFSPLSIRDSSSSDENRQSFSFSDSAHSSNSNAPSPLGYPLPDEDSSGHSSTPQSLRRRSPKGRSKQNGALNRLTNLFAGSRGSVAEAGIQEDV</sequence>
<evidence type="ECO:0000313" key="6">
    <source>
        <dbReference type="Proteomes" id="UP001591681"/>
    </source>
</evidence>
<dbReference type="InterPro" id="IPR001478">
    <property type="entry name" value="PDZ"/>
</dbReference>
<comment type="caution">
    <text evidence="5">The sequence shown here is derived from an EMBL/GenBank/DDBJ whole genome shotgun (WGS) entry which is preliminary data.</text>
</comment>
<dbReference type="PANTHER" id="PTHR15963:SF5">
    <property type="entry name" value="SHORT SPINDLE 6, ISOFORM A"/>
    <property type="match status" value="1"/>
</dbReference>
<dbReference type="AlphaFoldDB" id="A0ABD1KUU7"/>
<dbReference type="Proteomes" id="UP001591681">
    <property type="component" value="Unassembled WGS sequence"/>
</dbReference>
<evidence type="ECO:0000256" key="2">
    <source>
        <dbReference type="ARBA" id="ARBA00022490"/>
    </source>
</evidence>
<evidence type="ECO:0000259" key="4">
    <source>
        <dbReference type="PROSITE" id="PS50106"/>
    </source>
</evidence>
<dbReference type="SMART" id="SM00228">
    <property type="entry name" value="PDZ"/>
    <property type="match status" value="1"/>
</dbReference>
<reference evidence="5 6" key="1">
    <citation type="submission" date="2024-09" db="EMBL/GenBank/DDBJ databases">
        <title>A chromosome-level genome assembly of Gray's grenadier anchovy, Coilia grayii.</title>
        <authorList>
            <person name="Fu Z."/>
        </authorList>
    </citation>
    <scope>NUCLEOTIDE SEQUENCE [LARGE SCALE GENOMIC DNA]</scope>
    <source>
        <strain evidence="5">G4</strain>
        <tissue evidence="5">Muscle</tissue>
    </source>
</reference>
<feature type="compositionally biased region" description="Low complexity" evidence="3">
    <location>
        <begin position="265"/>
        <end position="282"/>
    </location>
</feature>
<feature type="compositionally biased region" description="Basic residues" evidence="3">
    <location>
        <begin position="302"/>
        <end position="311"/>
    </location>
</feature>
<dbReference type="PANTHER" id="PTHR15963">
    <property type="entry name" value="GENERAL RECEPTOR FOR PHOSPHOINOSITIDES 1-ASSOCIATED SCAFFOLD PROTEIN-RELATED"/>
    <property type="match status" value="1"/>
</dbReference>
<gene>
    <name evidence="5" type="ORF">ACEWY4_002095</name>
</gene>